<dbReference type="RefSeq" id="WP_348394754.1">
    <property type="nucleotide sequence ID" value="NZ_CP136600.1"/>
</dbReference>
<keyword evidence="2" id="KW-1185">Reference proteome</keyword>
<reference evidence="1 2" key="1">
    <citation type="submission" date="2023-09" db="EMBL/GenBank/DDBJ databases">
        <authorList>
            <person name="Qi X."/>
        </authorList>
    </citation>
    <scope>NUCLEOTIDE SEQUENCE [LARGE SCALE GENOMIC DNA]</scope>
    <source>
        <strain evidence="1 2">S1-1</strain>
    </source>
</reference>
<dbReference type="InterPro" id="IPR046174">
    <property type="entry name" value="DUF6176"/>
</dbReference>
<evidence type="ECO:0000313" key="1">
    <source>
        <dbReference type="EMBL" id="WOH35939.1"/>
    </source>
</evidence>
<gene>
    <name evidence="1" type="ORF">RI844_11150</name>
</gene>
<sequence>MEYASGLIKLKPDTEEKVEQWRSTIATRLDEAAATLRDENVQIESWFKVEIDGEKYLLWYLRAQSIKRVFEISMQLKHPIDKFHYELMAEITSNNGNIQATPLIDIPGAYTNTK</sequence>
<accession>A0ABZ0GJ42</accession>
<dbReference type="Pfam" id="PF19673">
    <property type="entry name" value="DUF6176"/>
    <property type="match status" value="1"/>
</dbReference>
<evidence type="ECO:0000313" key="2">
    <source>
        <dbReference type="Proteomes" id="UP001301442"/>
    </source>
</evidence>
<proteinExistence type="predicted"/>
<name>A0ABZ0GJ42_9GAMM</name>
<dbReference type="Proteomes" id="UP001301442">
    <property type="component" value="Chromosome"/>
</dbReference>
<organism evidence="1 2">
    <name type="scientific">Thalassotalea fonticola</name>
    <dbReference type="NCBI Taxonomy" id="3065649"/>
    <lineage>
        <taxon>Bacteria</taxon>
        <taxon>Pseudomonadati</taxon>
        <taxon>Pseudomonadota</taxon>
        <taxon>Gammaproteobacteria</taxon>
        <taxon>Alteromonadales</taxon>
        <taxon>Colwelliaceae</taxon>
        <taxon>Thalassotalea</taxon>
    </lineage>
</organism>
<protein>
    <submittedName>
        <fullName evidence="1">DUF6176 family protein</fullName>
    </submittedName>
</protein>
<dbReference type="EMBL" id="CP136600">
    <property type="protein sequence ID" value="WOH35939.1"/>
    <property type="molecule type" value="Genomic_DNA"/>
</dbReference>